<accession>A0ABV5GTH2</accession>
<feature type="transmembrane region" description="Helical" evidence="1">
    <location>
        <begin position="111"/>
        <end position="132"/>
    </location>
</feature>
<organism evidence="2 3">
    <name type="scientific">Flavobacterium jumunjinense</name>
    <dbReference type="NCBI Taxonomy" id="998845"/>
    <lineage>
        <taxon>Bacteria</taxon>
        <taxon>Pseudomonadati</taxon>
        <taxon>Bacteroidota</taxon>
        <taxon>Flavobacteriia</taxon>
        <taxon>Flavobacteriales</taxon>
        <taxon>Flavobacteriaceae</taxon>
        <taxon>Flavobacterium</taxon>
    </lineage>
</organism>
<evidence type="ECO:0000313" key="2">
    <source>
        <dbReference type="EMBL" id="MFB9098696.1"/>
    </source>
</evidence>
<keyword evidence="1" id="KW-0812">Transmembrane</keyword>
<sequence>MFEIIYYINYCTNWRSLRRNFPRLYFVFISFQFQVYVIPFIYLFYKLKEFNILNSLNIFFSDSGDINFLPIISILIYLGIYDYFTYFKKEKTEIIYKKYTGKFENLIDGSFPLLTFISIAYFWILGILELIFRALI</sequence>
<gene>
    <name evidence="2" type="ORF">ACFFVF_19490</name>
</gene>
<feature type="transmembrane region" description="Helical" evidence="1">
    <location>
        <begin position="66"/>
        <end position="84"/>
    </location>
</feature>
<dbReference type="EMBL" id="JBHMEY010000094">
    <property type="protein sequence ID" value="MFB9098696.1"/>
    <property type="molecule type" value="Genomic_DNA"/>
</dbReference>
<dbReference type="Proteomes" id="UP001589607">
    <property type="component" value="Unassembled WGS sequence"/>
</dbReference>
<keyword evidence="1" id="KW-0472">Membrane</keyword>
<name>A0ABV5GTH2_9FLAO</name>
<keyword evidence="3" id="KW-1185">Reference proteome</keyword>
<proteinExistence type="predicted"/>
<protein>
    <submittedName>
        <fullName evidence="2">Uncharacterized protein</fullName>
    </submittedName>
</protein>
<comment type="caution">
    <text evidence="2">The sequence shown here is derived from an EMBL/GenBank/DDBJ whole genome shotgun (WGS) entry which is preliminary data.</text>
</comment>
<keyword evidence="1" id="KW-1133">Transmembrane helix</keyword>
<dbReference type="RefSeq" id="WP_236458605.1">
    <property type="nucleotide sequence ID" value="NZ_CBCSGE010000001.1"/>
</dbReference>
<evidence type="ECO:0000313" key="3">
    <source>
        <dbReference type="Proteomes" id="UP001589607"/>
    </source>
</evidence>
<reference evidence="2 3" key="1">
    <citation type="submission" date="2024-09" db="EMBL/GenBank/DDBJ databases">
        <authorList>
            <person name="Sun Q."/>
            <person name="Mori K."/>
        </authorList>
    </citation>
    <scope>NUCLEOTIDE SEQUENCE [LARGE SCALE GENOMIC DNA]</scope>
    <source>
        <strain evidence="2 3">CECT 7955</strain>
    </source>
</reference>
<evidence type="ECO:0000256" key="1">
    <source>
        <dbReference type="SAM" id="Phobius"/>
    </source>
</evidence>
<feature type="transmembrane region" description="Helical" evidence="1">
    <location>
        <begin position="24"/>
        <end position="45"/>
    </location>
</feature>